<keyword evidence="2" id="KW-0472">Membrane</keyword>
<evidence type="ECO:0000313" key="3">
    <source>
        <dbReference type="EMBL" id="EDW73811.1"/>
    </source>
</evidence>
<dbReference type="Proteomes" id="UP000007798">
    <property type="component" value="Unassembled WGS sequence"/>
</dbReference>
<protein>
    <submittedName>
        <fullName evidence="3">Uncharacterized protein</fullName>
    </submittedName>
</protein>
<dbReference type="OMA" id="WLIEESL"/>
<feature type="region of interest" description="Disordered" evidence="1">
    <location>
        <begin position="85"/>
        <end position="128"/>
    </location>
</feature>
<evidence type="ECO:0000256" key="1">
    <source>
        <dbReference type="SAM" id="MobiDB-lite"/>
    </source>
</evidence>
<feature type="transmembrane region" description="Helical" evidence="2">
    <location>
        <begin position="5"/>
        <end position="27"/>
    </location>
</feature>
<keyword evidence="4" id="KW-1185">Reference proteome</keyword>
<accession>B4MNX2</accession>
<organism evidence="3 4">
    <name type="scientific">Drosophila willistoni</name>
    <name type="common">Fruit fly</name>
    <dbReference type="NCBI Taxonomy" id="7260"/>
    <lineage>
        <taxon>Eukaryota</taxon>
        <taxon>Metazoa</taxon>
        <taxon>Ecdysozoa</taxon>
        <taxon>Arthropoda</taxon>
        <taxon>Hexapoda</taxon>
        <taxon>Insecta</taxon>
        <taxon>Pterygota</taxon>
        <taxon>Neoptera</taxon>
        <taxon>Endopterygota</taxon>
        <taxon>Diptera</taxon>
        <taxon>Brachycera</taxon>
        <taxon>Muscomorpha</taxon>
        <taxon>Ephydroidea</taxon>
        <taxon>Drosophilidae</taxon>
        <taxon>Drosophila</taxon>
        <taxon>Sophophora</taxon>
    </lineage>
</organism>
<sequence length="128" mass="14679">MFFDVLYVVLSSMSSATYNIVAAVWKIEEASIHFMMTCFLFGLRLVCHPVLILPMLIGAFYTLRNFWQRRRRPLSGISDGCALTTNVMSPNPRPFGRSPRLRSYRSLGNNTTRSYDSFDGSEEERPLN</sequence>
<feature type="compositionally biased region" description="Polar residues" evidence="1">
    <location>
        <begin position="106"/>
        <end position="115"/>
    </location>
</feature>
<evidence type="ECO:0000256" key="2">
    <source>
        <dbReference type="SAM" id="Phobius"/>
    </source>
</evidence>
<evidence type="ECO:0000313" key="4">
    <source>
        <dbReference type="Proteomes" id="UP000007798"/>
    </source>
</evidence>
<dbReference type="AlphaFoldDB" id="B4MNX2"/>
<dbReference type="InParanoid" id="B4MNX2"/>
<reference evidence="3 4" key="1">
    <citation type="journal article" date="2007" name="Nature">
        <title>Evolution of genes and genomes on the Drosophila phylogeny.</title>
        <authorList>
            <consortium name="Drosophila 12 Genomes Consortium"/>
            <person name="Clark A.G."/>
            <person name="Eisen M.B."/>
            <person name="Smith D.R."/>
            <person name="Bergman C.M."/>
            <person name="Oliver B."/>
            <person name="Markow T.A."/>
            <person name="Kaufman T.C."/>
            <person name="Kellis M."/>
            <person name="Gelbart W."/>
            <person name="Iyer V.N."/>
            <person name="Pollard D.A."/>
            <person name="Sackton T.B."/>
            <person name="Larracuente A.M."/>
            <person name="Singh N.D."/>
            <person name="Abad J.P."/>
            <person name="Abt D.N."/>
            <person name="Adryan B."/>
            <person name="Aguade M."/>
            <person name="Akashi H."/>
            <person name="Anderson W.W."/>
            <person name="Aquadro C.F."/>
            <person name="Ardell D.H."/>
            <person name="Arguello R."/>
            <person name="Artieri C.G."/>
            <person name="Barbash D.A."/>
            <person name="Barker D."/>
            <person name="Barsanti P."/>
            <person name="Batterham P."/>
            <person name="Batzoglou S."/>
            <person name="Begun D."/>
            <person name="Bhutkar A."/>
            <person name="Blanco E."/>
            <person name="Bosak S.A."/>
            <person name="Bradley R.K."/>
            <person name="Brand A.D."/>
            <person name="Brent M.R."/>
            <person name="Brooks A.N."/>
            <person name="Brown R.H."/>
            <person name="Butlin R.K."/>
            <person name="Caggese C."/>
            <person name="Calvi B.R."/>
            <person name="Bernardo de Carvalho A."/>
            <person name="Caspi A."/>
            <person name="Castrezana S."/>
            <person name="Celniker S.E."/>
            <person name="Chang J.L."/>
            <person name="Chapple C."/>
            <person name="Chatterji S."/>
            <person name="Chinwalla A."/>
            <person name="Civetta A."/>
            <person name="Clifton S.W."/>
            <person name="Comeron J.M."/>
            <person name="Costello J.C."/>
            <person name="Coyne J.A."/>
            <person name="Daub J."/>
            <person name="David R.G."/>
            <person name="Delcher A.L."/>
            <person name="Delehaunty K."/>
            <person name="Do C.B."/>
            <person name="Ebling H."/>
            <person name="Edwards K."/>
            <person name="Eickbush T."/>
            <person name="Evans J.D."/>
            <person name="Filipski A."/>
            <person name="Findeiss S."/>
            <person name="Freyhult E."/>
            <person name="Fulton L."/>
            <person name="Fulton R."/>
            <person name="Garcia A.C."/>
            <person name="Gardiner A."/>
            <person name="Garfield D.A."/>
            <person name="Garvin B.E."/>
            <person name="Gibson G."/>
            <person name="Gilbert D."/>
            <person name="Gnerre S."/>
            <person name="Godfrey J."/>
            <person name="Good R."/>
            <person name="Gotea V."/>
            <person name="Gravely B."/>
            <person name="Greenberg A.J."/>
            <person name="Griffiths-Jones S."/>
            <person name="Gross S."/>
            <person name="Guigo R."/>
            <person name="Gustafson E.A."/>
            <person name="Haerty W."/>
            <person name="Hahn M.W."/>
            <person name="Halligan D.L."/>
            <person name="Halpern A.L."/>
            <person name="Halter G.M."/>
            <person name="Han M.V."/>
            <person name="Heger A."/>
            <person name="Hillier L."/>
            <person name="Hinrichs A.S."/>
            <person name="Holmes I."/>
            <person name="Hoskins R.A."/>
            <person name="Hubisz M.J."/>
            <person name="Hultmark D."/>
            <person name="Huntley M.A."/>
            <person name="Jaffe D.B."/>
            <person name="Jagadeeshan S."/>
            <person name="Jeck W.R."/>
            <person name="Johnson J."/>
            <person name="Jones C.D."/>
            <person name="Jordan W.C."/>
            <person name="Karpen G.H."/>
            <person name="Kataoka E."/>
            <person name="Keightley P.D."/>
            <person name="Kheradpour P."/>
            <person name="Kirkness E.F."/>
            <person name="Koerich L.B."/>
            <person name="Kristiansen K."/>
            <person name="Kudrna D."/>
            <person name="Kulathinal R.J."/>
            <person name="Kumar S."/>
            <person name="Kwok R."/>
            <person name="Lander E."/>
            <person name="Langley C.H."/>
            <person name="Lapoint R."/>
            <person name="Lazzaro B.P."/>
            <person name="Lee S.J."/>
            <person name="Levesque L."/>
            <person name="Li R."/>
            <person name="Lin C.F."/>
            <person name="Lin M.F."/>
            <person name="Lindblad-Toh K."/>
            <person name="Llopart A."/>
            <person name="Long M."/>
            <person name="Low L."/>
            <person name="Lozovsky E."/>
            <person name="Lu J."/>
            <person name="Luo M."/>
            <person name="Machado C.A."/>
            <person name="Makalowski W."/>
            <person name="Marzo M."/>
            <person name="Matsuda M."/>
            <person name="Matzkin L."/>
            <person name="McAllister B."/>
            <person name="McBride C.S."/>
            <person name="McKernan B."/>
            <person name="McKernan K."/>
            <person name="Mendez-Lago M."/>
            <person name="Minx P."/>
            <person name="Mollenhauer M.U."/>
            <person name="Montooth K."/>
            <person name="Mount S.M."/>
            <person name="Mu X."/>
            <person name="Myers E."/>
            <person name="Negre B."/>
            <person name="Newfeld S."/>
            <person name="Nielsen R."/>
            <person name="Noor M.A."/>
            <person name="O'Grady P."/>
            <person name="Pachter L."/>
            <person name="Papaceit M."/>
            <person name="Parisi M.J."/>
            <person name="Parisi M."/>
            <person name="Parts L."/>
            <person name="Pedersen J.S."/>
            <person name="Pesole G."/>
            <person name="Phillippy A.M."/>
            <person name="Ponting C.P."/>
            <person name="Pop M."/>
            <person name="Porcelli D."/>
            <person name="Powell J.R."/>
            <person name="Prohaska S."/>
            <person name="Pruitt K."/>
            <person name="Puig M."/>
            <person name="Quesneville H."/>
            <person name="Ram K.R."/>
            <person name="Rand D."/>
            <person name="Rasmussen M.D."/>
            <person name="Reed L.K."/>
            <person name="Reenan R."/>
            <person name="Reily A."/>
            <person name="Remington K.A."/>
            <person name="Rieger T.T."/>
            <person name="Ritchie M.G."/>
            <person name="Robin C."/>
            <person name="Rogers Y.H."/>
            <person name="Rohde C."/>
            <person name="Rozas J."/>
            <person name="Rubenfield M.J."/>
            <person name="Ruiz A."/>
            <person name="Russo S."/>
            <person name="Salzberg S.L."/>
            <person name="Sanchez-Gracia A."/>
            <person name="Saranga D.J."/>
            <person name="Sato H."/>
            <person name="Schaeffer S.W."/>
            <person name="Schatz M.C."/>
            <person name="Schlenke T."/>
            <person name="Schwartz R."/>
            <person name="Segarra C."/>
            <person name="Singh R.S."/>
            <person name="Sirot L."/>
            <person name="Sirota M."/>
            <person name="Sisneros N.B."/>
            <person name="Smith C.D."/>
            <person name="Smith T.F."/>
            <person name="Spieth J."/>
            <person name="Stage D.E."/>
            <person name="Stark A."/>
            <person name="Stephan W."/>
            <person name="Strausberg R.L."/>
            <person name="Strempel S."/>
            <person name="Sturgill D."/>
            <person name="Sutton G."/>
            <person name="Sutton G.G."/>
            <person name="Tao W."/>
            <person name="Teichmann S."/>
            <person name="Tobari Y.N."/>
            <person name="Tomimura Y."/>
            <person name="Tsolas J.M."/>
            <person name="Valente V.L."/>
            <person name="Venter E."/>
            <person name="Venter J.C."/>
            <person name="Vicario S."/>
            <person name="Vieira F.G."/>
            <person name="Vilella A.J."/>
            <person name="Villasante A."/>
            <person name="Walenz B."/>
            <person name="Wang J."/>
            <person name="Wasserman M."/>
            <person name="Watts T."/>
            <person name="Wilson D."/>
            <person name="Wilson R.K."/>
            <person name="Wing R.A."/>
            <person name="Wolfner M.F."/>
            <person name="Wong A."/>
            <person name="Wong G.K."/>
            <person name="Wu C.I."/>
            <person name="Wu G."/>
            <person name="Yamamoto D."/>
            <person name="Yang H.P."/>
            <person name="Yang S.P."/>
            <person name="Yorke J.A."/>
            <person name="Yoshida K."/>
            <person name="Zdobnov E."/>
            <person name="Zhang P."/>
            <person name="Zhang Y."/>
            <person name="Zimin A.V."/>
            <person name="Baldwin J."/>
            <person name="Abdouelleil A."/>
            <person name="Abdulkadir J."/>
            <person name="Abebe A."/>
            <person name="Abera B."/>
            <person name="Abreu J."/>
            <person name="Acer S.C."/>
            <person name="Aftuck L."/>
            <person name="Alexander A."/>
            <person name="An P."/>
            <person name="Anderson E."/>
            <person name="Anderson S."/>
            <person name="Arachi H."/>
            <person name="Azer M."/>
            <person name="Bachantsang P."/>
            <person name="Barry A."/>
            <person name="Bayul T."/>
            <person name="Berlin A."/>
            <person name="Bessette D."/>
            <person name="Bloom T."/>
            <person name="Blye J."/>
            <person name="Boguslavskiy L."/>
            <person name="Bonnet C."/>
            <person name="Boukhgalter B."/>
            <person name="Bourzgui I."/>
            <person name="Brown A."/>
            <person name="Cahill P."/>
            <person name="Channer S."/>
            <person name="Cheshatsang Y."/>
            <person name="Chuda L."/>
            <person name="Citroen M."/>
            <person name="Collymore A."/>
            <person name="Cooke P."/>
            <person name="Costello M."/>
            <person name="D'Aco K."/>
            <person name="Daza R."/>
            <person name="De Haan G."/>
            <person name="DeGray S."/>
            <person name="DeMaso C."/>
            <person name="Dhargay N."/>
            <person name="Dooley K."/>
            <person name="Dooley E."/>
            <person name="Doricent M."/>
            <person name="Dorje P."/>
            <person name="Dorjee K."/>
            <person name="Dupes A."/>
            <person name="Elong R."/>
            <person name="Falk J."/>
            <person name="Farina A."/>
            <person name="Faro S."/>
            <person name="Ferguson D."/>
            <person name="Fisher S."/>
            <person name="Foley C.D."/>
            <person name="Franke A."/>
            <person name="Friedrich D."/>
            <person name="Gadbois L."/>
            <person name="Gearin G."/>
            <person name="Gearin C.R."/>
            <person name="Giannoukos G."/>
            <person name="Goode T."/>
            <person name="Graham J."/>
            <person name="Grandbois E."/>
            <person name="Grewal S."/>
            <person name="Gyaltsen K."/>
            <person name="Hafez N."/>
            <person name="Hagos B."/>
            <person name="Hall J."/>
            <person name="Henson C."/>
            <person name="Hollinger A."/>
            <person name="Honan T."/>
            <person name="Huard M.D."/>
            <person name="Hughes L."/>
            <person name="Hurhula B."/>
            <person name="Husby M.E."/>
            <person name="Kamat A."/>
            <person name="Kanga B."/>
            <person name="Kashin S."/>
            <person name="Khazanovich D."/>
            <person name="Kisner P."/>
            <person name="Lance K."/>
            <person name="Lara M."/>
            <person name="Lee W."/>
            <person name="Lennon N."/>
            <person name="Letendre F."/>
            <person name="LeVine R."/>
            <person name="Lipovsky A."/>
            <person name="Liu X."/>
            <person name="Liu J."/>
            <person name="Liu S."/>
            <person name="Lokyitsang T."/>
            <person name="Lokyitsang Y."/>
            <person name="Lubonja R."/>
            <person name="Lui A."/>
            <person name="MacDonald P."/>
            <person name="Magnisalis V."/>
            <person name="Maru K."/>
            <person name="Matthews C."/>
            <person name="McCusker W."/>
            <person name="McDonough S."/>
            <person name="Mehta T."/>
            <person name="Meldrim J."/>
            <person name="Meneus L."/>
            <person name="Mihai O."/>
            <person name="Mihalev A."/>
            <person name="Mihova T."/>
            <person name="Mittelman R."/>
            <person name="Mlenga V."/>
            <person name="Montmayeur A."/>
            <person name="Mulrain L."/>
            <person name="Navidi A."/>
            <person name="Naylor J."/>
            <person name="Negash T."/>
            <person name="Nguyen T."/>
            <person name="Nguyen N."/>
            <person name="Nicol R."/>
            <person name="Norbu C."/>
            <person name="Norbu N."/>
            <person name="Novod N."/>
            <person name="O'Neill B."/>
            <person name="Osman S."/>
            <person name="Markiewicz E."/>
            <person name="Oyono O.L."/>
            <person name="Patti C."/>
            <person name="Phunkhang P."/>
            <person name="Pierre F."/>
            <person name="Priest M."/>
            <person name="Raghuraman S."/>
            <person name="Rege F."/>
            <person name="Reyes R."/>
            <person name="Rise C."/>
            <person name="Rogov P."/>
            <person name="Ross K."/>
            <person name="Ryan E."/>
            <person name="Settipalli S."/>
            <person name="Shea T."/>
            <person name="Sherpa N."/>
            <person name="Shi L."/>
            <person name="Shih D."/>
            <person name="Sparrow T."/>
            <person name="Spaulding J."/>
            <person name="Stalker J."/>
            <person name="Stange-Thomann N."/>
            <person name="Stavropoulos S."/>
            <person name="Stone C."/>
            <person name="Strader C."/>
            <person name="Tesfaye S."/>
            <person name="Thomson T."/>
            <person name="Thoulutsang Y."/>
            <person name="Thoulutsang D."/>
            <person name="Topham K."/>
            <person name="Topping I."/>
            <person name="Tsamla T."/>
            <person name="Vassiliev H."/>
            <person name="Vo A."/>
            <person name="Wangchuk T."/>
            <person name="Wangdi T."/>
            <person name="Weiand M."/>
            <person name="Wilkinson J."/>
            <person name="Wilson A."/>
            <person name="Yadav S."/>
            <person name="Young G."/>
            <person name="Yu Q."/>
            <person name="Zembek L."/>
            <person name="Zhong D."/>
            <person name="Zimmer A."/>
            <person name="Zwirko Z."/>
            <person name="Jaffe D.B."/>
            <person name="Alvarez P."/>
            <person name="Brockman W."/>
            <person name="Butler J."/>
            <person name="Chin C."/>
            <person name="Gnerre S."/>
            <person name="Grabherr M."/>
            <person name="Kleber M."/>
            <person name="Mauceli E."/>
            <person name="MacCallum I."/>
        </authorList>
    </citation>
    <scope>NUCLEOTIDE SEQUENCE [LARGE SCALE GENOMIC DNA]</scope>
    <source>
        <strain evidence="4">Tucson 14030-0811.24</strain>
    </source>
</reference>
<feature type="transmembrane region" description="Helical" evidence="2">
    <location>
        <begin position="39"/>
        <end position="63"/>
    </location>
</feature>
<dbReference type="KEGG" id="dwi:6639834"/>
<proteinExistence type="predicted"/>
<dbReference type="OrthoDB" id="7843627at2759"/>
<dbReference type="PhylomeDB" id="B4MNX2"/>
<gene>
    <name evidence="3" type="primary">Dwil\GK19489</name>
    <name evidence="3" type="ORF">Dwil_GK19489</name>
</gene>
<keyword evidence="2" id="KW-0812">Transmembrane</keyword>
<keyword evidence="2" id="KW-1133">Transmembrane helix</keyword>
<dbReference type="EMBL" id="CH963848">
    <property type="protein sequence ID" value="EDW73811.1"/>
    <property type="molecule type" value="Genomic_DNA"/>
</dbReference>
<dbReference type="HOGENOM" id="CLU_2225887_0_0_1"/>
<dbReference type="STRING" id="7260.B4MNX2"/>
<name>B4MNX2_DROWI</name>